<dbReference type="RefSeq" id="WP_345033806.1">
    <property type="nucleotide sequence ID" value="NZ_BAABED010000001.1"/>
</dbReference>
<feature type="transmembrane region" description="Helical" evidence="1">
    <location>
        <begin position="232"/>
        <end position="252"/>
    </location>
</feature>
<gene>
    <name evidence="2" type="primary">mpaP</name>
    <name evidence="2" type="ORF">ACFFPI_04440</name>
</gene>
<feature type="transmembrane region" description="Helical" evidence="1">
    <location>
        <begin position="355"/>
        <end position="379"/>
    </location>
</feature>
<dbReference type="Proteomes" id="UP001589536">
    <property type="component" value="Unassembled WGS sequence"/>
</dbReference>
<feature type="transmembrane region" description="Helical" evidence="1">
    <location>
        <begin position="172"/>
        <end position="197"/>
    </location>
</feature>
<keyword evidence="2" id="KW-0378">Hydrolase</keyword>
<reference evidence="2 3" key="1">
    <citation type="submission" date="2024-09" db="EMBL/GenBank/DDBJ databases">
        <authorList>
            <person name="Sun Q."/>
            <person name="Mori K."/>
        </authorList>
    </citation>
    <scope>NUCLEOTIDE SEQUENCE [LARGE SCALE GENOMIC DNA]</scope>
    <source>
        <strain evidence="2 3">JCM 13519</strain>
    </source>
</reference>
<keyword evidence="1" id="KW-0472">Membrane</keyword>
<keyword evidence="2" id="KW-0645">Protease</keyword>
<dbReference type="InterPro" id="IPR049694">
    <property type="entry name" value="Daptide_HExxH"/>
</dbReference>
<feature type="transmembrane region" description="Helical" evidence="1">
    <location>
        <begin position="328"/>
        <end position="349"/>
    </location>
</feature>
<proteinExistence type="predicted"/>
<evidence type="ECO:0000256" key="1">
    <source>
        <dbReference type="SAM" id="Phobius"/>
    </source>
</evidence>
<feature type="transmembrane region" description="Helical" evidence="1">
    <location>
        <begin position="400"/>
        <end position="429"/>
    </location>
</feature>
<dbReference type="PANTHER" id="PTHR13325:SF3">
    <property type="entry name" value="MEMBRANE-BOUND TRANSCRIPTION FACTOR SITE-2 PROTEASE"/>
    <property type="match status" value="1"/>
</dbReference>
<keyword evidence="1" id="KW-1133">Transmembrane helix</keyword>
<dbReference type="PANTHER" id="PTHR13325">
    <property type="entry name" value="PROTEASE M50 MEMBRANE-BOUND TRANSCRIPTION FACTOR SITE 2 PROTEASE"/>
    <property type="match status" value="1"/>
</dbReference>
<dbReference type="EMBL" id="JBHMBH010000009">
    <property type="protein sequence ID" value="MFB9713400.1"/>
    <property type="molecule type" value="Genomic_DNA"/>
</dbReference>
<organism evidence="2 3">
    <name type="scientific">Arthrobacter methylotrophus</name>
    <dbReference type="NCBI Taxonomy" id="121291"/>
    <lineage>
        <taxon>Bacteria</taxon>
        <taxon>Bacillati</taxon>
        <taxon>Actinomycetota</taxon>
        <taxon>Actinomycetes</taxon>
        <taxon>Micrococcales</taxon>
        <taxon>Micrococcaceae</taxon>
        <taxon>Arthrobacter</taxon>
    </lineage>
</organism>
<feature type="transmembrane region" description="Helical" evidence="1">
    <location>
        <begin position="264"/>
        <end position="284"/>
    </location>
</feature>
<feature type="transmembrane region" description="Helical" evidence="1">
    <location>
        <begin position="136"/>
        <end position="160"/>
    </location>
</feature>
<dbReference type="NCBIfam" id="NF041824">
    <property type="entry name" value="daptide_HExxH"/>
    <property type="match status" value="1"/>
</dbReference>
<keyword evidence="1" id="KW-0812">Transmembrane</keyword>
<keyword evidence="2" id="KW-0482">Metalloprotease</keyword>
<accession>A0ABV5ULJ6</accession>
<dbReference type="GO" id="GO:0008237">
    <property type="term" value="F:metallopeptidase activity"/>
    <property type="evidence" value="ECO:0007669"/>
    <property type="project" value="UniProtKB-KW"/>
</dbReference>
<keyword evidence="3" id="KW-1185">Reference proteome</keyword>
<comment type="caution">
    <text evidence="2">The sequence shown here is derived from an EMBL/GenBank/DDBJ whole genome shotgun (WGS) entry which is preliminary data.</text>
</comment>
<dbReference type="InterPro" id="IPR001193">
    <property type="entry name" value="MBTPS2"/>
</dbReference>
<evidence type="ECO:0000313" key="2">
    <source>
        <dbReference type="EMBL" id="MFB9713400.1"/>
    </source>
</evidence>
<protein>
    <submittedName>
        <fullName evidence="2">Daptide biosynthesis intramembrane metalloprotease</fullName>
    </submittedName>
</protein>
<sequence>MSRTSDTRTAVQWPVQLAPAASVDEPLQADGPWIVAINGVPKARVSHDVATVLRALDGKKDPAQVAHHIGSPWTADDVRGIVHQLVHTGVFDVTASRAEPRRIQFRAPLTVQLTLFNPAPFLKVLRPAVAAMVRPGALAAAAVLLASGIVGAFTAGPNLLRVLATPLPLEAYLFVAVAMFASTLLHELGHGMALVYFGGTPRRIGIMLFYLAPAFFCDVTDGWRLCSRKQRVLVALAGPLVHLGLGSVALAVQGLMSATSLRDAATLYGIICYAIAVLNLFPFIKMDGYIALMSALDIPHLRRKSITALADVVSHRLLGSHVHARGQFLLAWFGGASLLSGIAFMVIGFQRLIPIVLQLGYAGHIVVFVVVCLLLVVAAKGVTRFFSSASRRGSPAWRRIALLLLGTAAAAGLLTAIPVTSVVVAGYTYSNGELKIVTPNESPVQAIVPGDAVTLKSQGMVIHEELARATIGAEPPSNSTAPMETIIPVTLPGTNVPVLAYQGRLEGSADLPLSGRAEVTSKRVVRLGEWLWSTASNSPLWPDGFGQATTHSGKGMQ</sequence>
<name>A0ABV5ULJ6_9MICC</name>
<evidence type="ECO:0000313" key="3">
    <source>
        <dbReference type="Proteomes" id="UP001589536"/>
    </source>
</evidence>